<evidence type="ECO:0000259" key="4">
    <source>
        <dbReference type="Pfam" id="PF14676"/>
    </source>
</evidence>
<dbReference type="GO" id="GO:0006281">
    <property type="term" value="P:DNA repair"/>
    <property type="evidence" value="ECO:0007669"/>
    <property type="project" value="InterPro"/>
</dbReference>
<feature type="coiled-coil region" evidence="1">
    <location>
        <begin position="1111"/>
        <end position="1138"/>
    </location>
</feature>
<dbReference type="Pfam" id="PF14675">
    <property type="entry name" value="FANCI_S1"/>
    <property type="match status" value="1"/>
</dbReference>
<dbReference type="STRING" id="361077.A0A151Z5W3"/>
<dbReference type="InterPro" id="IPR029314">
    <property type="entry name" value="FANCI_S4"/>
</dbReference>
<dbReference type="PANTHER" id="PTHR21818">
    <property type="entry name" value="BC025462 PROTEIN"/>
    <property type="match status" value="1"/>
</dbReference>
<feature type="region of interest" description="Disordered" evidence="2">
    <location>
        <begin position="1"/>
        <end position="23"/>
    </location>
</feature>
<keyword evidence="1" id="KW-0175">Coiled coil</keyword>
<reference evidence="7 8" key="1">
    <citation type="submission" date="2015-12" db="EMBL/GenBank/DDBJ databases">
        <title>Dictyostelia acquired genes for synthesis and detection of signals that induce cell-type specialization by lateral gene transfer from prokaryotes.</title>
        <authorList>
            <person name="Gloeckner G."/>
            <person name="Schaap P."/>
        </authorList>
    </citation>
    <scope>NUCLEOTIDE SEQUENCE [LARGE SCALE GENOMIC DNA]</scope>
    <source>
        <strain evidence="7 8">TK</strain>
    </source>
</reference>
<keyword evidence="8" id="KW-1185">Reference proteome</keyword>
<dbReference type="InterPro" id="IPR029308">
    <property type="entry name" value="FANCI_S1"/>
</dbReference>
<dbReference type="InParanoid" id="A0A151Z5W3"/>
<evidence type="ECO:0000259" key="6">
    <source>
        <dbReference type="Pfam" id="PF14680"/>
    </source>
</evidence>
<evidence type="ECO:0000259" key="3">
    <source>
        <dbReference type="Pfam" id="PF14675"/>
    </source>
</evidence>
<feature type="domain" description="FANCI solenoid 2" evidence="4">
    <location>
        <begin position="387"/>
        <end position="535"/>
    </location>
</feature>
<sequence length="1368" mass="157603">MDIDKRKTKSTHSSRDDSNTVITDFKPYDGEDEKLITLSIKLNSGPFTSTQAVSSQDPQNPLFELFHKIEKIEIIEYLLKNRISTKKPIFDFLNALVKIIADLEKDNEEYMNGNTLKSDIIITFLNQLMTSTISIEMKDVDNTIDLLLIQCDNLEANQYREIVNILAEKLCENKREATLLLLPKCWDMLNTLAPEDVDYKNYTIEEMANSKWSKEIYNSIIVTFSDLTLEKQHLEMIVARIEQNLKSGMIADNDLPSLAHNMLLLSAQGLKGRILRVICDYFMNTENHMREHNLAVSLSFLNAKVITCLNLHGAFRRDMDLAKEFLKTKHVLDPMNLSILLVISKMQRFKQPSMDILKNICTQYHNRGIFMAFQHVIEQIKAGWDQITESLFWFAVSLMDSSGIVITDVIRSLRNLGKDILSELYDVNDQLKDKIIDEILARIIMKSENSTVWFSLLHKLSNYLVVSSTKAETKLRESLNHFQNFSPSTVKQLLSIFKPILMRQPSFLNSIMLILKKSMFSRDMQVRETAITGYLQLLRNQYELMRDHGTLNQRDDLSFEIFMTLKRALSQPQSLRTYLYNGLYDLVSQIPQLIPSVLDLLIVPFQEIHDVRSKVVLDLSKCVYLVSQSEVDVLEPFDRLINVFQYCLTSARKLKFSGDNQQIIDGANKLFSGFVEKMSNSSTGSFRLSLSDDYEQKKEVYCQLLMGILESLIEYTGGENFKDAQKIFNFHQQLRDISEDNRKKKPNPLTGKKKAKKSDDEDEDVDVDSKKPKAKKVVTKKPKEESHHIFLSFRSIYNLMVYVYDKMEKEERESEQNQQFIKFILESTCGCVGNMISEFKLHRLDLESDSKSHIKRLTDNFKLIFPHVIKQLVEGDWEGYDVPEEGKQLKKKDKKPDKIQTFAAVSLDMMIQFVIANARTSFAQVFQFICTIQEVKNLASQANKNTQVYSQVAGAGAGGVIGASQFPKVSESTVLESMIQVLCTVIFGHSKPEYFVDWELLFGTMYHLAELLKPTQADFSTSTGKTIFQQTKKMEITNTQLVTVIFRTVVKIMFSFEHKEEVCRVLRNSAMHQLDLIENHKLTDEEVAAVKKIPGKIINEHTVTHVLYILFETLESMINSAKEIIAKLKKELVTNNAESKKQSEKEMEMSKQSFDNTIENLDIVCRILQVLCYSRINGTPRERFFKLLKSLYTVLTQWIALLHKTQYKTVKSTPAMELVINSSKLTVNIHDYLAWKGGDRSKDSKKLQTTDKARIKRESKLIPNLIQSAEKFEAAIIGYEKDLKLQLHKHFKDTSTTSRQFDIREDAFERHSSDSENEKHSKNIRKPTKKSPVTNIKKPTNLASKKKAQKRSLSDEEDNNNNLKKRKS</sequence>
<feature type="compositionally biased region" description="Basic residues" evidence="2">
    <location>
        <begin position="743"/>
        <end position="756"/>
    </location>
</feature>
<gene>
    <name evidence="7" type="ORF">DLAC_09988</name>
</gene>
<evidence type="ECO:0000259" key="5">
    <source>
        <dbReference type="Pfam" id="PF14678"/>
    </source>
</evidence>
<feature type="compositionally biased region" description="Basic and acidic residues" evidence="2">
    <location>
        <begin position="1308"/>
        <end position="1321"/>
    </location>
</feature>
<dbReference type="InterPro" id="IPR029315">
    <property type="entry name" value="FANCI_S2"/>
</dbReference>
<feature type="compositionally biased region" description="Basic residues" evidence="2">
    <location>
        <begin position="1"/>
        <end position="12"/>
    </location>
</feature>
<evidence type="ECO:0000256" key="2">
    <source>
        <dbReference type="SAM" id="MobiDB-lite"/>
    </source>
</evidence>
<dbReference type="PANTHER" id="PTHR21818:SF0">
    <property type="entry name" value="FANCONI ANEMIA GROUP I PROTEIN"/>
    <property type="match status" value="1"/>
</dbReference>
<evidence type="ECO:0000256" key="1">
    <source>
        <dbReference type="SAM" id="Coils"/>
    </source>
</evidence>
<evidence type="ECO:0008006" key="9">
    <source>
        <dbReference type="Google" id="ProtNLM"/>
    </source>
</evidence>
<feature type="region of interest" description="Disordered" evidence="2">
    <location>
        <begin position="739"/>
        <end position="780"/>
    </location>
</feature>
<dbReference type="OMA" id="ESWWVRE"/>
<protein>
    <recommendedName>
        <fullName evidence="9">Fanconi anemia group I protein</fullName>
    </recommendedName>
</protein>
<dbReference type="InterPro" id="IPR026171">
    <property type="entry name" value="FANCI"/>
</dbReference>
<dbReference type="Proteomes" id="UP000076078">
    <property type="component" value="Unassembled WGS sequence"/>
</dbReference>
<comment type="caution">
    <text evidence="7">The sequence shown here is derived from an EMBL/GenBank/DDBJ whole genome shotgun (WGS) entry which is preliminary data.</text>
</comment>
<organism evidence="7 8">
    <name type="scientific">Tieghemostelium lacteum</name>
    <name type="common">Slime mold</name>
    <name type="synonym">Dictyostelium lacteum</name>
    <dbReference type="NCBI Taxonomy" id="361077"/>
    <lineage>
        <taxon>Eukaryota</taxon>
        <taxon>Amoebozoa</taxon>
        <taxon>Evosea</taxon>
        <taxon>Eumycetozoa</taxon>
        <taxon>Dictyostelia</taxon>
        <taxon>Dictyosteliales</taxon>
        <taxon>Raperosteliaceae</taxon>
        <taxon>Tieghemostelium</taxon>
    </lineage>
</organism>
<feature type="compositionally biased region" description="Polar residues" evidence="2">
    <location>
        <begin position="1331"/>
        <end position="1343"/>
    </location>
</feature>
<dbReference type="GO" id="GO:0070182">
    <property type="term" value="F:DNA polymerase binding"/>
    <property type="evidence" value="ECO:0007669"/>
    <property type="project" value="TreeGrafter"/>
</dbReference>
<dbReference type="EMBL" id="LODT01000041">
    <property type="protein sequence ID" value="KYQ89327.1"/>
    <property type="molecule type" value="Genomic_DNA"/>
</dbReference>
<dbReference type="FunCoup" id="A0A151Z5W3">
    <property type="interactions" value="32"/>
</dbReference>
<dbReference type="Pfam" id="PF14680">
    <property type="entry name" value="FANCI_HD2"/>
    <property type="match status" value="1"/>
</dbReference>
<feature type="domain" description="FANCI solenoid 1" evidence="3">
    <location>
        <begin position="124"/>
        <end position="290"/>
    </location>
</feature>
<evidence type="ECO:0000313" key="8">
    <source>
        <dbReference type="Proteomes" id="UP000076078"/>
    </source>
</evidence>
<dbReference type="InterPro" id="IPR029312">
    <property type="entry name" value="FANCI_HD2"/>
</dbReference>
<proteinExistence type="predicted"/>
<name>A0A151Z5W3_TIELA</name>
<dbReference type="InterPro" id="IPR016024">
    <property type="entry name" value="ARM-type_fold"/>
</dbReference>
<feature type="region of interest" description="Disordered" evidence="2">
    <location>
        <begin position="1308"/>
        <end position="1368"/>
    </location>
</feature>
<feature type="domain" description="FANCI helical" evidence="6">
    <location>
        <begin position="552"/>
        <end position="734"/>
    </location>
</feature>
<dbReference type="Pfam" id="PF14678">
    <property type="entry name" value="FANCI_S4"/>
    <property type="match status" value="1"/>
</dbReference>
<dbReference type="OrthoDB" id="6422525at2759"/>
<evidence type="ECO:0000313" key="7">
    <source>
        <dbReference type="EMBL" id="KYQ89327.1"/>
    </source>
</evidence>
<dbReference type="SUPFAM" id="SSF48371">
    <property type="entry name" value="ARM repeat"/>
    <property type="match status" value="1"/>
</dbReference>
<accession>A0A151Z5W3</accession>
<feature type="domain" description="FANCI solenoid 4" evidence="5">
    <location>
        <begin position="1094"/>
        <end position="1307"/>
    </location>
</feature>
<dbReference type="Pfam" id="PF14676">
    <property type="entry name" value="FANCI_S2"/>
    <property type="match status" value="1"/>
</dbReference>